<feature type="region of interest" description="Disordered" evidence="1">
    <location>
        <begin position="46"/>
        <end position="100"/>
    </location>
</feature>
<evidence type="ECO:0000256" key="1">
    <source>
        <dbReference type="SAM" id="MobiDB-lite"/>
    </source>
</evidence>
<organism evidence="2">
    <name type="scientific">marine sediment metagenome</name>
    <dbReference type="NCBI Taxonomy" id="412755"/>
    <lineage>
        <taxon>unclassified sequences</taxon>
        <taxon>metagenomes</taxon>
        <taxon>ecological metagenomes</taxon>
    </lineage>
</organism>
<dbReference type="AlphaFoldDB" id="A0A0F9GKR7"/>
<proteinExistence type="predicted"/>
<feature type="compositionally biased region" description="Basic and acidic residues" evidence="1">
    <location>
        <begin position="65"/>
        <end position="79"/>
    </location>
</feature>
<comment type="caution">
    <text evidence="2">The sequence shown here is derived from an EMBL/GenBank/DDBJ whole genome shotgun (WGS) entry which is preliminary data.</text>
</comment>
<sequence length="176" mass="18463">MVAGPRPGTPQISPAAQPSDRPETARGLRRSDFLGYSRIPLALTPVAAAPRPLTASPPDSAAPNARDRAGMTVMKDETAPGRGGNGDGLHESCRSNRPHVSSNCHAVRQVGALPAASFPRGLTTSHDAPFAVLLACLLHESARFMQRAPSRENVLSRRFRLGAARLAQGLPPGGLP</sequence>
<evidence type="ECO:0000313" key="2">
    <source>
        <dbReference type="EMBL" id="KKL99388.1"/>
    </source>
</evidence>
<feature type="region of interest" description="Disordered" evidence="1">
    <location>
        <begin position="1"/>
        <end position="31"/>
    </location>
</feature>
<accession>A0A0F9GKR7</accession>
<name>A0A0F9GKR7_9ZZZZ</name>
<reference evidence="2" key="1">
    <citation type="journal article" date="2015" name="Nature">
        <title>Complex archaea that bridge the gap between prokaryotes and eukaryotes.</title>
        <authorList>
            <person name="Spang A."/>
            <person name="Saw J.H."/>
            <person name="Jorgensen S.L."/>
            <person name="Zaremba-Niedzwiedzka K."/>
            <person name="Martijn J."/>
            <person name="Lind A.E."/>
            <person name="van Eijk R."/>
            <person name="Schleper C."/>
            <person name="Guy L."/>
            <person name="Ettema T.J."/>
        </authorList>
    </citation>
    <scope>NUCLEOTIDE SEQUENCE</scope>
</reference>
<dbReference type="EMBL" id="LAZR01017689">
    <property type="protein sequence ID" value="KKL99388.1"/>
    <property type="molecule type" value="Genomic_DNA"/>
</dbReference>
<feature type="compositionally biased region" description="Basic and acidic residues" evidence="1">
    <location>
        <begin position="20"/>
        <end position="31"/>
    </location>
</feature>
<protein>
    <submittedName>
        <fullName evidence="2">Uncharacterized protein</fullName>
    </submittedName>
</protein>
<gene>
    <name evidence="2" type="ORF">LCGC14_1814920</name>
</gene>